<dbReference type="EMBL" id="VUJU01003639">
    <property type="protein sequence ID" value="KAF0757228.1"/>
    <property type="molecule type" value="Genomic_DNA"/>
</dbReference>
<dbReference type="FunFam" id="3.60.20.30:FF:000001">
    <property type="entry name" value="Isoaspartyl peptidase/L-asparaginase"/>
    <property type="match status" value="1"/>
</dbReference>
<dbReference type="GO" id="GO:0033345">
    <property type="term" value="P:L-asparagine catabolic process via L-aspartate"/>
    <property type="evidence" value="ECO:0007669"/>
    <property type="project" value="TreeGrafter"/>
</dbReference>
<dbReference type="Proteomes" id="UP000478052">
    <property type="component" value="Unassembled WGS sequence"/>
</dbReference>
<feature type="binding site" evidence="10">
    <location>
        <begin position="206"/>
        <end position="209"/>
    </location>
    <ligand>
        <name>substrate</name>
    </ligand>
</feature>
<dbReference type="GO" id="GO:0008798">
    <property type="term" value="F:beta-aspartyl-peptidase activity"/>
    <property type="evidence" value="ECO:0007669"/>
    <property type="project" value="UniProtKB-EC"/>
</dbReference>
<evidence type="ECO:0000256" key="2">
    <source>
        <dbReference type="ARBA" id="ARBA00010872"/>
    </source>
</evidence>
<name>A0A6G0YK94_APHCR</name>
<evidence type="ECO:0000256" key="5">
    <source>
        <dbReference type="ARBA" id="ARBA00022813"/>
    </source>
</evidence>
<dbReference type="SUPFAM" id="SSF56235">
    <property type="entry name" value="N-terminal nucleophile aminohydrolases (Ntn hydrolases)"/>
    <property type="match status" value="1"/>
</dbReference>
<evidence type="ECO:0000313" key="13">
    <source>
        <dbReference type="Proteomes" id="UP000478052"/>
    </source>
</evidence>
<dbReference type="Pfam" id="PF01112">
    <property type="entry name" value="Asparaginase_2"/>
    <property type="match status" value="1"/>
</dbReference>
<feature type="active site" description="Nucleophile" evidence="9">
    <location>
        <position position="177"/>
    </location>
</feature>
<evidence type="ECO:0000256" key="9">
    <source>
        <dbReference type="PIRSR" id="PIRSR600246-1"/>
    </source>
</evidence>
<evidence type="ECO:0000313" key="12">
    <source>
        <dbReference type="EMBL" id="KAF0757228.1"/>
    </source>
</evidence>
<dbReference type="OrthoDB" id="2262349at2759"/>
<evidence type="ECO:0000256" key="8">
    <source>
        <dbReference type="ARBA" id="ARBA00061780"/>
    </source>
</evidence>
<feature type="site" description="Cleavage; by autolysis" evidence="11">
    <location>
        <begin position="176"/>
        <end position="177"/>
    </location>
</feature>
<comment type="caution">
    <text evidence="12">The sequence shown here is derived from an EMBL/GenBank/DDBJ whole genome shotgun (WGS) entry which is preliminary data.</text>
</comment>
<feature type="non-terminal residue" evidence="12">
    <location>
        <position position="1"/>
    </location>
</feature>
<evidence type="ECO:0000256" key="11">
    <source>
        <dbReference type="PIRSR" id="PIRSR600246-3"/>
    </source>
</evidence>
<comment type="catalytic activity">
    <reaction evidence="6">
        <text>L-asparagine + H2O = L-aspartate + NH4(+)</text>
        <dbReference type="Rhea" id="RHEA:21016"/>
        <dbReference type="ChEBI" id="CHEBI:15377"/>
        <dbReference type="ChEBI" id="CHEBI:28938"/>
        <dbReference type="ChEBI" id="CHEBI:29991"/>
        <dbReference type="ChEBI" id="CHEBI:58048"/>
        <dbReference type="EC" id="3.5.1.1"/>
    </reaction>
</comment>
<comment type="similarity">
    <text evidence="2">Belongs to the Ntn-hydrolase family.</text>
</comment>
<keyword evidence="3" id="KW-0645">Protease</keyword>
<dbReference type="GO" id="GO:0006508">
    <property type="term" value="P:proteolysis"/>
    <property type="evidence" value="ECO:0007669"/>
    <property type="project" value="UniProtKB-KW"/>
</dbReference>
<dbReference type="Gene3D" id="3.60.20.30">
    <property type="entry name" value="(Glycosyl)asparaginase"/>
    <property type="match status" value="1"/>
</dbReference>
<accession>A0A6G0YK94</accession>
<dbReference type="PANTHER" id="PTHR10188">
    <property type="entry name" value="L-ASPARAGINASE"/>
    <property type="match status" value="1"/>
</dbReference>
<keyword evidence="13" id="KW-1185">Reference proteome</keyword>
<dbReference type="GO" id="GO:0004067">
    <property type="term" value="F:asparaginase activity"/>
    <property type="evidence" value="ECO:0007669"/>
    <property type="project" value="UniProtKB-EC"/>
</dbReference>
<feature type="binding site" evidence="10">
    <location>
        <begin position="229"/>
        <end position="232"/>
    </location>
    <ligand>
        <name>substrate</name>
    </ligand>
</feature>
<reference evidence="12 13" key="1">
    <citation type="submission" date="2019-08" db="EMBL/GenBank/DDBJ databases">
        <title>Whole genome of Aphis craccivora.</title>
        <authorList>
            <person name="Voronova N.V."/>
            <person name="Shulinski R.S."/>
            <person name="Bandarenka Y.V."/>
            <person name="Zhorov D.G."/>
            <person name="Warner D."/>
        </authorList>
    </citation>
    <scope>NUCLEOTIDE SEQUENCE [LARGE SCALE GENOMIC DNA]</scope>
    <source>
        <strain evidence="12">180601</strain>
        <tissue evidence="12">Whole Body</tissue>
    </source>
</reference>
<dbReference type="PANTHER" id="PTHR10188:SF41">
    <property type="entry name" value="ISOASPARTYL PEPTIDASE_L-ASPARAGINASE"/>
    <property type="match status" value="1"/>
</dbReference>
<evidence type="ECO:0000256" key="7">
    <source>
        <dbReference type="ARBA" id="ARBA00054922"/>
    </source>
</evidence>
<evidence type="ECO:0000256" key="10">
    <source>
        <dbReference type="PIRSR" id="PIRSR600246-2"/>
    </source>
</evidence>
<evidence type="ECO:0000256" key="1">
    <source>
        <dbReference type="ARBA" id="ARBA00000306"/>
    </source>
</evidence>
<dbReference type="AlphaFoldDB" id="A0A6G0YK94"/>
<dbReference type="GO" id="GO:0005737">
    <property type="term" value="C:cytoplasm"/>
    <property type="evidence" value="ECO:0007669"/>
    <property type="project" value="TreeGrafter"/>
</dbReference>
<sequence length="317" mass="33327">CFWHLNIMSEPVIVVHGGAGNIPDNRDQPKFDGILTAIRKAHATYKTTSSITDACQAAVEYMEDEPAFNAGRGSVLNLKGEIEMEALIMEGKDMKAGSVTGVRNIAHPIALARKVMENTPHVFLMGASANEFAEKMGFETVSDDYLMTSDARIGLDNFFKSGSEPITTEIGHGGVGTVGAIGMDGNSGHMISCTSTGGITGKMAGRVGDTPVPGAGGYCDNNVGTISTTGHGDSIMRYCLAQRIMQNLENGDTPDIAAQKACDGMSARVGGSAGAIVISKSGEVGIGFSSPKMAWAFLKNGIIYYGIRKGEKFTVKL</sequence>
<comment type="function">
    <text evidence="7">Has both L-asparaginase and beta-aspartyl peptidase activity. Does not have aspartylglucosaminidase activity and is inactive toward GlcNAc-L-Asn. Likewise, has no activity toward glutamine.</text>
</comment>
<dbReference type="InterPro" id="IPR033844">
    <property type="entry name" value="ASRGL1_meta"/>
</dbReference>
<keyword evidence="4" id="KW-0378">Hydrolase</keyword>
<comment type="subunit">
    <text evidence="8">Heterodimer of an alpha and beta chain produced by autocleavage.</text>
</comment>
<comment type="catalytic activity">
    <reaction evidence="1">
        <text>Cleavage of a beta-linked Asp residue from the N-terminus of a polypeptide.</text>
        <dbReference type="EC" id="3.4.19.5"/>
    </reaction>
</comment>
<keyword evidence="5" id="KW-0068">Autocatalytic cleavage</keyword>
<gene>
    <name evidence="12" type="ORF">FWK35_00016382</name>
</gene>
<evidence type="ECO:0000256" key="6">
    <source>
        <dbReference type="ARBA" id="ARBA00049366"/>
    </source>
</evidence>
<proteinExistence type="inferred from homology"/>
<protein>
    <submittedName>
        <fullName evidence="12">Isoaspartyl peptidase/L-asparaginase-like</fullName>
    </submittedName>
</protein>
<dbReference type="InterPro" id="IPR029055">
    <property type="entry name" value="Ntn_hydrolases_N"/>
</dbReference>
<organism evidence="12 13">
    <name type="scientific">Aphis craccivora</name>
    <name type="common">Cowpea aphid</name>
    <dbReference type="NCBI Taxonomy" id="307492"/>
    <lineage>
        <taxon>Eukaryota</taxon>
        <taxon>Metazoa</taxon>
        <taxon>Ecdysozoa</taxon>
        <taxon>Arthropoda</taxon>
        <taxon>Hexapoda</taxon>
        <taxon>Insecta</taxon>
        <taxon>Pterygota</taxon>
        <taxon>Neoptera</taxon>
        <taxon>Paraneoptera</taxon>
        <taxon>Hemiptera</taxon>
        <taxon>Sternorrhyncha</taxon>
        <taxon>Aphidomorpha</taxon>
        <taxon>Aphidoidea</taxon>
        <taxon>Aphididae</taxon>
        <taxon>Aphidini</taxon>
        <taxon>Aphis</taxon>
        <taxon>Aphis</taxon>
    </lineage>
</organism>
<dbReference type="CDD" id="cd04702">
    <property type="entry name" value="ASRGL1_like"/>
    <property type="match status" value="1"/>
</dbReference>
<dbReference type="InterPro" id="IPR000246">
    <property type="entry name" value="Peptidase_T2"/>
</dbReference>
<evidence type="ECO:0000256" key="4">
    <source>
        <dbReference type="ARBA" id="ARBA00022801"/>
    </source>
</evidence>
<evidence type="ECO:0000256" key="3">
    <source>
        <dbReference type="ARBA" id="ARBA00022670"/>
    </source>
</evidence>